<organism evidence="2 3">
    <name type="scientific">Seonamhaeicola marinus</name>
    <dbReference type="NCBI Taxonomy" id="1912246"/>
    <lineage>
        <taxon>Bacteria</taxon>
        <taxon>Pseudomonadati</taxon>
        <taxon>Bacteroidota</taxon>
        <taxon>Flavobacteriia</taxon>
        <taxon>Flavobacteriales</taxon>
        <taxon>Flavobacteriaceae</taxon>
    </lineage>
</organism>
<evidence type="ECO:0000313" key="3">
    <source>
        <dbReference type="Proteomes" id="UP000323930"/>
    </source>
</evidence>
<protein>
    <submittedName>
        <fullName evidence="2">DinB family protein</fullName>
    </submittedName>
</protein>
<proteinExistence type="predicted"/>
<dbReference type="SUPFAM" id="SSF109854">
    <property type="entry name" value="DinB/YfiT-like putative metalloenzymes"/>
    <property type="match status" value="1"/>
</dbReference>
<keyword evidence="3" id="KW-1185">Reference proteome</keyword>
<evidence type="ECO:0000313" key="2">
    <source>
        <dbReference type="EMBL" id="TYA74374.1"/>
    </source>
</evidence>
<dbReference type="EMBL" id="VSDQ01000679">
    <property type="protein sequence ID" value="TYA74374.1"/>
    <property type="molecule type" value="Genomic_DNA"/>
</dbReference>
<name>A0A5D0HSS9_9FLAO</name>
<accession>A0A5D0HSS9</accession>
<dbReference type="InterPro" id="IPR024775">
    <property type="entry name" value="DinB-like"/>
</dbReference>
<dbReference type="AlphaFoldDB" id="A0A5D0HSS9"/>
<dbReference type="Pfam" id="PF12867">
    <property type="entry name" value="DinB_2"/>
    <property type="match status" value="1"/>
</dbReference>
<evidence type="ECO:0000259" key="1">
    <source>
        <dbReference type="Pfam" id="PF12867"/>
    </source>
</evidence>
<dbReference type="Gene3D" id="1.20.120.450">
    <property type="entry name" value="dinb family like domain"/>
    <property type="match status" value="1"/>
</dbReference>
<sequence length="150" mass="17301">MTSTIDRLHKLLNLGSKLFSELSLNEVTFKATPKKWSKKEILGHLIDSAINNLQRFTEIQFEPKPYTIKPYNQNGLVIANDYQNSELSELVNIWLALNHRISKLMALQTKATLNYEITLGDGTISDLKFLMDDYVDHMEHHIKQIQTINS</sequence>
<dbReference type="InterPro" id="IPR034660">
    <property type="entry name" value="DinB/YfiT-like"/>
</dbReference>
<dbReference type="RefSeq" id="WP_148543244.1">
    <property type="nucleotide sequence ID" value="NZ_VSDQ01000679.1"/>
</dbReference>
<reference evidence="2 3" key="1">
    <citation type="submission" date="2019-08" db="EMBL/GenBank/DDBJ databases">
        <title>Seonamhaeicola sediminis sp. nov., isolated from marine sediment.</title>
        <authorList>
            <person name="Cao W.R."/>
        </authorList>
    </citation>
    <scope>NUCLEOTIDE SEQUENCE [LARGE SCALE GENOMIC DNA]</scope>
    <source>
        <strain evidence="2 3">B011</strain>
    </source>
</reference>
<dbReference type="OrthoDB" id="9793216at2"/>
<feature type="domain" description="DinB-like" evidence="1">
    <location>
        <begin position="16"/>
        <end position="145"/>
    </location>
</feature>
<gene>
    <name evidence="2" type="ORF">FUA24_13700</name>
</gene>
<dbReference type="Proteomes" id="UP000323930">
    <property type="component" value="Unassembled WGS sequence"/>
</dbReference>
<comment type="caution">
    <text evidence="2">The sequence shown here is derived from an EMBL/GenBank/DDBJ whole genome shotgun (WGS) entry which is preliminary data.</text>
</comment>